<name>A0A3D9UIL1_9MICO</name>
<dbReference type="AlphaFoldDB" id="A0A3D9UIL1"/>
<reference evidence="2 3" key="1">
    <citation type="submission" date="2018-08" db="EMBL/GenBank/DDBJ databases">
        <title>Sequencing the genomes of 1000 actinobacteria strains.</title>
        <authorList>
            <person name="Klenk H.-P."/>
        </authorList>
    </citation>
    <scope>NUCLEOTIDE SEQUENCE [LARGE SCALE GENOMIC DNA]</scope>
    <source>
        <strain evidence="2 3">DSM 22967</strain>
    </source>
</reference>
<organism evidence="2 3">
    <name type="scientific">Calidifontibacter indicus</name>
    <dbReference type="NCBI Taxonomy" id="419650"/>
    <lineage>
        <taxon>Bacteria</taxon>
        <taxon>Bacillati</taxon>
        <taxon>Actinomycetota</taxon>
        <taxon>Actinomycetes</taxon>
        <taxon>Micrococcales</taxon>
        <taxon>Dermacoccaceae</taxon>
        <taxon>Calidifontibacter</taxon>
    </lineage>
</organism>
<dbReference type="InterPro" id="IPR009721">
    <property type="entry name" value="O-acyltransferase_WSD1_C"/>
</dbReference>
<evidence type="ECO:0000259" key="1">
    <source>
        <dbReference type="Pfam" id="PF06974"/>
    </source>
</evidence>
<dbReference type="SUPFAM" id="SSF52777">
    <property type="entry name" value="CoA-dependent acyltransferases"/>
    <property type="match status" value="1"/>
</dbReference>
<dbReference type="RefSeq" id="WP_115921418.1">
    <property type="nucleotide sequence ID" value="NZ_QTUA01000001.1"/>
</dbReference>
<dbReference type="EMBL" id="QTUA01000001">
    <property type="protein sequence ID" value="REF29288.1"/>
    <property type="molecule type" value="Genomic_DNA"/>
</dbReference>
<accession>A0A3D9UIL1</accession>
<dbReference type="GO" id="GO:0008374">
    <property type="term" value="F:O-acyltransferase activity"/>
    <property type="evidence" value="ECO:0007669"/>
    <property type="project" value="InterPro"/>
</dbReference>
<dbReference type="InterPro" id="IPR045034">
    <property type="entry name" value="O-acyltransferase_WSD1-like"/>
</dbReference>
<dbReference type="Proteomes" id="UP000256253">
    <property type="component" value="Unassembled WGS sequence"/>
</dbReference>
<dbReference type="OrthoDB" id="9810950at2"/>
<dbReference type="GO" id="GO:0019432">
    <property type="term" value="P:triglyceride biosynthetic process"/>
    <property type="evidence" value="ECO:0007669"/>
    <property type="project" value="TreeGrafter"/>
</dbReference>
<dbReference type="Gene3D" id="3.30.559.30">
    <property type="entry name" value="Nonribosomal peptide synthetase, condensation domain"/>
    <property type="match status" value="1"/>
</dbReference>
<keyword evidence="2" id="KW-0808">Transferase</keyword>
<dbReference type="Pfam" id="PF06974">
    <property type="entry name" value="WS_DGAT_C"/>
    <property type="match status" value="1"/>
</dbReference>
<protein>
    <submittedName>
        <fullName evidence="2">WS/DGAT/MGAT family acyltransferase</fullName>
    </submittedName>
</protein>
<keyword evidence="3" id="KW-1185">Reference proteome</keyword>
<feature type="domain" description="O-acyltransferase WSD1 C-terminal" evidence="1">
    <location>
        <begin position="112"/>
        <end position="253"/>
    </location>
</feature>
<sequence>MTYVAGITPGRRNAANTTVETLALLRQRNPETVWTGTPGVDKNVVWATPVPLATVVATARATGCTVNDVLLTAVAGMLMTYLAERDERLDEVAWLLPVSLQPFGQGLPDALGNHFALVNFRMPLDIDDPAERVREIHRRTMRIKNSQETLITFGVQRAIAQSPQAMSVALTNLFANLTVGVLTNVPGPRGPVALAGTPVDAILGWAPSSGDQPMTICIYSYAGQVYLSLGVDATLIPDADRMTDLLEEEVDRLHRELVGTH</sequence>
<gene>
    <name evidence="2" type="ORF">DFJ65_0222</name>
</gene>
<evidence type="ECO:0000313" key="2">
    <source>
        <dbReference type="EMBL" id="REF29288.1"/>
    </source>
</evidence>
<dbReference type="PANTHER" id="PTHR31650:SF1">
    <property type="entry name" value="WAX ESTER SYNTHASE_DIACYLGLYCEROL ACYLTRANSFERASE 4-RELATED"/>
    <property type="match status" value="1"/>
</dbReference>
<dbReference type="PANTHER" id="PTHR31650">
    <property type="entry name" value="O-ACYLTRANSFERASE (WSD1-LIKE) FAMILY PROTEIN"/>
    <property type="match status" value="1"/>
</dbReference>
<keyword evidence="2" id="KW-0012">Acyltransferase</keyword>
<comment type="caution">
    <text evidence="2">The sequence shown here is derived from an EMBL/GenBank/DDBJ whole genome shotgun (WGS) entry which is preliminary data.</text>
</comment>
<evidence type="ECO:0000313" key="3">
    <source>
        <dbReference type="Proteomes" id="UP000256253"/>
    </source>
</evidence>
<proteinExistence type="predicted"/>
<dbReference type="GO" id="GO:0005886">
    <property type="term" value="C:plasma membrane"/>
    <property type="evidence" value="ECO:0007669"/>
    <property type="project" value="TreeGrafter"/>
</dbReference>